<feature type="domain" description="NACHT-NTPase and P-loop NTPases N-terminal" evidence="2">
    <location>
        <begin position="13"/>
        <end position="149"/>
    </location>
</feature>
<gene>
    <name evidence="3" type="ORF">B9Z65_1444</name>
</gene>
<keyword evidence="4" id="KW-1185">Reference proteome</keyword>
<dbReference type="AlphaFoldDB" id="A0A2P7YFX9"/>
<dbReference type="EMBL" id="NHZQ01000445">
    <property type="protein sequence ID" value="PSK34861.1"/>
    <property type="molecule type" value="Genomic_DNA"/>
</dbReference>
<accession>A0A2P7YFX9</accession>
<dbReference type="InterPro" id="IPR031352">
    <property type="entry name" value="SesA"/>
</dbReference>
<evidence type="ECO:0000259" key="2">
    <source>
        <dbReference type="Pfam" id="PF17107"/>
    </source>
</evidence>
<comment type="caution">
    <text evidence="3">The sequence shown here is derived from an EMBL/GenBank/DDBJ whole genome shotgun (WGS) entry which is preliminary data.</text>
</comment>
<dbReference type="Proteomes" id="UP000243723">
    <property type="component" value="Unassembled WGS sequence"/>
</dbReference>
<evidence type="ECO:0000313" key="3">
    <source>
        <dbReference type="EMBL" id="PSK34861.1"/>
    </source>
</evidence>
<name>A0A2P7YFX9_9PEZI</name>
<protein>
    <recommendedName>
        <fullName evidence="2">NACHT-NTPase and P-loop NTPases N-terminal domain-containing protein</fullName>
    </recommendedName>
</protein>
<dbReference type="Pfam" id="PF17107">
    <property type="entry name" value="SesA"/>
    <property type="match status" value="1"/>
</dbReference>
<reference evidence="3 4" key="1">
    <citation type="submission" date="2017-05" db="EMBL/GenBank/DDBJ databases">
        <title>Draft genome sequence of Elsinoe australis.</title>
        <authorList>
            <person name="Cheng Q."/>
        </authorList>
    </citation>
    <scope>NUCLEOTIDE SEQUENCE [LARGE SCALE GENOMIC DNA]</scope>
    <source>
        <strain evidence="3 4">NL1</strain>
    </source>
</reference>
<evidence type="ECO:0000313" key="4">
    <source>
        <dbReference type="Proteomes" id="UP000243723"/>
    </source>
</evidence>
<dbReference type="OrthoDB" id="3934836at2759"/>
<organism evidence="3 4">
    <name type="scientific">Elsinoe australis</name>
    <dbReference type="NCBI Taxonomy" id="40998"/>
    <lineage>
        <taxon>Eukaryota</taxon>
        <taxon>Fungi</taxon>
        <taxon>Dikarya</taxon>
        <taxon>Ascomycota</taxon>
        <taxon>Pezizomycotina</taxon>
        <taxon>Dothideomycetes</taxon>
        <taxon>Dothideomycetidae</taxon>
        <taxon>Myriangiales</taxon>
        <taxon>Elsinoaceae</taxon>
        <taxon>Elsinoe</taxon>
    </lineage>
</organism>
<dbReference type="STRING" id="40998.A0A2P7YFX9"/>
<sequence>MSGAEAITVVGLIAAVITIIDTSRSLYDAAGSARGLHEAFRAVSQNISLVLTILRDCQAIQERNDETYKTTKDAELKRKLTDSAEAVRPIMTTCKDNAQHLKDIFEKVIPGDEAGRLERYKKAAQAAVSGKKRRVEDLMKEILQQLQLLHTSQFFREEANRRSDEIQKVIARLEELPSSLAEEDGRYMHYGSGSLNVNSV</sequence>
<keyword evidence="1" id="KW-0175">Coiled coil</keyword>
<feature type="coiled-coil region" evidence="1">
    <location>
        <begin position="121"/>
        <end position="176"/>
    </location>
</feature>
<proteinExistence type="predicted"/>
<evidence type="ECO:0000256" key="1">
    <source>
        <dbReference type="SAM" id="Coils"/>
    </source>
</evidence>